<accession>A0A194W9R4</accession>
<evidence type="ECO:0000256" key="1">
    <source>
        <dbReference type="ARBA" id="ARBA00006484"/>
    </source>
</evidence>
<organism evidence="4 5">
    <name type="scientific">Cytospora mali</name>
    <name type="common">Apple Valsa canker fungus</name>
    <name type="synonym">Valsa mali</name>
    <dbReference type="NCBI Taxonomy" id="578113"/>
    <lineage>
        <taxon>Eukaryota</taxon>
        <taxon>Fungi</taxon>
        <taxon>Dikarya</taxon>
        <taxon>Ascomycota</taxon>
        <taxon>Pezizomycotina</taxon>
        <taxon>Sordariomycetes</taxon>
        <taxon>Sordariomycetidae</taxon>
        <taxon>Diaporthales</taxon>
        <taxon>Cytosporaceae</taxon>
        <taxon>Cytospora</taxon>
    </lineage>
</organism>
<keyword evidence="2" id="KW-0521">NADP</keyword>
<gene>
    <name evidence="4" type="ORF">VM1G_09075</name>
</gene>
<keyword evidence="3" id="KW-0560">Oxidoreductase</keyword>
<dbReference type="PANTHER" id="PTHR24320:SF236">
    <property type="entry name" value="SHORT-CHAIN DEHYDROGENASE-RELATED"/>
    <property type="match status" value="1"/>
</dbReference>
<dbReference type="Proteomes" id="UP000078559">
    <property type="component" value="Chromosome 10"/>
</dbReference>
<keyword evidence="5" id="KW-1185">Reference proteome</keyword>
<dbReference type="PRINTS" id="PR00081">
    <property type="entry name" value="GDHRDH"/>
</dbReference>
<dbReference type="EMBL" id="CM003107">
    <property type="protein sequence ID" value="KUI73206.1"/>
    <property type="molecule type" value="Genomic_DNA"/>
</dbReference>
<dbReference type="GO" id="GO:0016491">
    <property type="term" value="F:oxidoreductase activity"/>
    <property type="evidence" value="ECO:0007669"/>
    <property type="project" value="UniProtKB-KW"/>
</dbReference>
<evidence type="ECO:0000256" key="2">
    <source>
        <dbReference type="ARBA" id="ARBA00022857"/>
    </source>
</evidence>
<evidence type="ECO:0000313" key="4">
    <source>
        <dbReference type="EMBL" id="KUI73206.1"/>
    </source>
</evidence>
<dbReference type="Pfam" id="PF00106">
    <property type="entry name" value="adh_short"/>
    <property type="match status" value="1"/>
</dbReference>
<dbReference type="PANTHER" id="PTHR24320">
    <property type="entry name" value="RETINOL DEHYDROGENASE"/>
    <property type="match status" value="1"/>
</dbReference>
<dbReference type="Gene3D" id="3.40.50.720">
    <property type="entry name" value="NAD(P)-binding Rossmann-like Domain"/>
    <property type="match status" value="1"/>
</dbReference>
<evidence type="ECO:0000313" key="5">
    <source>
        <dbReference type="Proteomes" id="UP000078559"/>
    </source>
</evidence>
<proteinExistence type="inferred from homology"/>
<reference evidence="4" key="1">
    <citation type="submission" date="2014-12" db="EMBL/GenBank/DDBJ databases">
        <title>Genome Sequence of Valsa Canker Pathogens Uncovers a Specific Adaption of Colonization on Woody Bark.</title>
        <authorList>
            <person name="Yin Z."/>
            <person name="Liu H."/>
            <person name="Gao X."/>
            <person name="Li Z."/>
            <person name="Song N."/>
            <person name="Ke X."/>
            <person name="Dai Q."/>
            <person name="Wu Y."/>
            <person name="Sun Y."/>
            <person name="Xu J.-R."/>
            <person name="Kang Z.K."/>
            <person name="Wang L."/>
            <person name="Huang L."/>
        </authorList>
    </citation>
    <scope>NUCLEOTIDE SEQUENCE [LARGE SCALE GENOMIC DNA]</scope>
    <source>
        <strain evidence="4">03-8</strain>
    </source>
</reference>
<dbReference type="OrthoDB" id="191139at2759"/>
<protein>
    <recommendedName>
        <fullName evidence="6">Short-chain dehydrogenase</fullName>
    </recommendedName>
</protein>
<dbReference type="InterPro" id="IPR036291">
    <property type="entry name" value="NAD(P)-bd_dom_sf"/>
</dbReference>
<comment type="similarity">
    <text evidence="1">Belongs to the short-chain dehydrogenases/reductases (SDR) family.</text>
</comment>
<dbReference type="SUPFAM" id="SSF51735">
    <property type="entry name" value="NAD(P)-binding Rossmann-fold domains"/>
    <property type="match status" value="1"/>
</dbReference>
<sequence length="325" mass="35423">MMGAQWSQFFPGKPTFTEANLAPQDGKVYLITGGSSGIGYEMVKILYAKNARVYIAGHSEDKARKAIQDLRASVLSTRGSIEFLHLELDNLASIKSSVEQFRAKESKLHVLWNNAGISQPPLGSVSKQGIELQLATNCLGPFLFTQLLLPLLQAAASESQTPGSVRVVWTTSQVIELSAPEGGIVMSELSDPPDDKTRNYINSKTGNLFLSTELARRVGPSQGIVSVAQNPGAASTNLFRHTPWITYLAWPLLHDPKFAAYTQLYAGLSKDIGVGNNGCYVVPWGRITTGLREDLVVATKLEGDGGSGRAKEFWEFCEEKIRDYA</sequence>
<name>A0A194W9R4_CYTMA</name>
<dbReference type="InterPro" id="IPR002347">
    <property type="entry name" value="SDR_fam"/>
</dbReference>
<evidence type="ECO:0000256" key="3">
    <source>
        <dbReference type="ARBA" id="ARBA00023002"/>
    </source>
</evidence>
<dbReference type="SMR" id="A0A194W9R4"/>
<dbReference type="AlphaFoldDB" id="A0A194W9R4"/>
<evidence type="ECO:0008006" key="6">
    <source>
        <dbReference type="Google" id="ProtNLM"/>
    </source>
</evidence>